<evidence type="ECO:0000256" key="2">
    <source>
        <dbReference type="SAM" id="Phobius"/>
    </source>
</evidence>
<feature type="transmembrane region" description="Helical" evidence="2">
    <location>
        <begin position="6"/>
        <end position="28"/>
    </location>
</feature>
<comment type="caution">
    <text evidence="3">The sequence shown here is derived from an EMBL/GenBank/DDBJ whole genome shotgun (WGS) entry which is preliminary data.</text>
</comment>
<organism evidence="3 4">
    <name type="scientific">Candidatus Daviesbacteria bacterium RIFCSPLOWO2_02_FULL_36_8</name>
    <dbReference type="NCBI Taxonomy" id="1797793"/>
    <lineage>
        <taxon>Bacteria</taxon>
        <taxon>Candidatus Daviesiibacteriota</taxon>
    </lineage>
</organism>
<gene>
    <name evidence="3" type="ORF">A3J13_00030</name>
</gene>
<protein>
    <submittedName>
        <fullName evidence="3">Uncharacterized protein</fullName>
    </submittedName>
</protein>
<reference evidence="3 4" key="1">
    <citation type="journal article" date="2016" name="Nat. Commun.">
        <title>Thousands of microbial genomes shed light on interconnected biogeochemical processes in an aquifer system.</title>
        <authorList>
            <person name="Anantharaman K."/>
            <person name="Brown C.T."/>
            <person name="Hug L.A."/>
            <person name="Sharon I."/>
            <person name="Castelle C.J."/>
            <person name="Probst A.J."/>
            <person name="Thomas B.C."/>
            <person name="Singh A."/>
            <person name="Wilkins M.J."/>
            <person name="Karaoz U."/>
            <person name="Brodie E.L."/>
            <person name="Williams K.H."/>
            <person name="Hubbard S.S."/>
            <person name="Banfield J.F."/>
        </authorList>
    </citation>
    <scope>NUCLEOTIDE SEQUENCE [LARGE SCALE GENOMIC DNA]</scope>
</reference>
<feature type="compositionally biased region" description="Low complexity" evidence="1">
    <location>
        <begin position="67"/>
        <end position="96"/>
    </location>
</feature>
<dbReference type="EMBL" id="MFDU01000043">
    <property type="protein sequence ID" value="OGE64136.1"/>
    <property type="molecule type" value="Genomic_DNA"/>
</dbReference>
<dbReference type="AlphaFoldDB" id="A0A1F5MFJ4"/>
<evidence type="ECO:0000313" key="4">
    <source>
        <dbReference type="Proteomes" id="UP000183317"/>
    </source>
</evidence>
<evidence type="ECO:0000313" key="3">
    <source>
        <dbReference type="EMBL" id="OGE64136.1"/>
    </source>
</evidence>
<keyword evidence="2" id="KW-0472">Membrane</keyword>
<name>A0A1F5MFJ4_9BACT</name>
<accession>A0A1F5MFJ4</accession>
<proteinExistence type="predicted"/>
<feature type="region of interest" description="Disordered" evidence="1">
    <location>
        <begin position="64"/>
        <end position="96"/>
    </location>
</feature>
<keyword evidence="2" id="KW-1133">Transmembrane helix</keyword>
<dbReference type="Proteomes" id="UP000183317">
    <property type="component" value="Unassembled WGS sequence"/>
</dbReference>
<sequence>MNQKGFAPILILVVVLILVTVAGGAYYLGKLQSAKPTEIVCTQDAKQCPDGSYVGRTGPKCEFDTCPTTSPEPSSQPSSAPTSATTPPLQTLKPAS</sequence>
<keyword evidence="2" id="KW-0812">Transmembrane</keyword>
<evidence type="ECO:0000256" key="1">
    <source>
        <dbReference type="SAM" id="MobiDB-lite"/>
    </source>
</evidence>